<proteinExistence type="predicted"/>
<dbReference type="EMBL" id="BAABDH010000016">
    <property type="protein sequence ID" value="GAA3925567.1"/>
    <property type="molecule type" value="Genomic_DNA"/>
</dbReference>
<evidence type="ECO:0000256" key="1">
    <source>
        <dbReference type="SAM" id="SignalP"/>
    </source>
</evidence>
<organism evidence="2 3">
    <name type="scientific">Hymenobacter algoricola</name>
    <dbReference type="NCBI Taxonomy" id="486267"/>
    <lineage>
        <taxon>Bacteria</taxon>
        <taxon>Pseudomonadati</taxon>
        <taxon>Bacteroidota</taxon>
        <taxon>Cytophagia</taxon>
        <taxon>Cytophagales</taxon>
        <taxon>Hymenobacteraceae</taxon>
        <taxon>Hymenobacter</taxon>
    </lineage>
</organism>
<reference evidence="3" key="1">
    <citation type="journal article" date="2019" name="Int. J. Syst. Evol. Microbiol.">
        <title>The Global Catalogue of Microorganisms (GCM) 10K type strain sequencing project: providing services to taxonomists for standard genome sequencing and annotation.</title>
        <authorList>
            <consortium name="The Broad Institute Genomics Platform"/>
            <consortium name="The Broad Institute Genome Sequencing Center for Infectious Disease"/>
            <person name="Wu L."/>
            <person name="Ma J."/>
        </authorList>
    </citation>
    <scope>NUCLEOTIDE SEQUENCE [LARGE SCALE GENOMIC DNA]</scope>
    <source>
        <strain evidence="3">JCM 17214</strain>
    </source>
</reference>
<protein>
    <recommendedName>
        <fullName evidence="4">LemA family protein</fullName>
    </recommendedName>
</protein>
<name>A0ABP7MQ48_9BACT</name>
<dbReference type="RefSeq" id="WP_345110787.1">
    <property type="nucleotide sequence ID" value="NZ_BAABDH010000016.1"/>
</dbReference>
<keyword evidence="1" id="KW-0732">Signal</keyword>
<gene>
    <name evidence="2" type="ORF">GCM10022406_09430</name>
</gene>
<evidence type="ECO:0000313" key="2">
    <source>
        <dbReference type="EMBL" id="GAA3925567.1"/>
    </source>
</evidence>
<evidence type="ECO:0008006" key="4">
    <source>
        <dbReference type="Google" id="ProtNLM"/>
    </source>
</evidence>
<feature type="chain" id="PRO_5047364447" description="LemA family protein" evidence="1">
    <location>
        <begin position="22"/>
        <end position="196"/>
    </location>
</feature>
<sequence>MKKLVPLALLLLLLAGLDSCNRTPKPIDPVSPAAARVQLDVLRDSVNARWTQMIASDDAKVKATSRVLQELEQQPGTDRTLLQRVALANERLPRRRYDQQTMVNSAAIDAYDVAQDSVLHLVYGFAQPAAGSPSAPVQQLTNDIQAADSEVVGYRLRYDRAVKQFNSYLKLHQVELASLGGKYGKLQPLPLFELQN</sequence>
<evidence type="ECO:0000313" key="3">
    <source>
        <dbReference type="Proteomes" id="UP001499909"/>
    </source>
</evidence>
<comment type="caution">
    <text evidence="2">The sequence shown here is derived from an EMBL/GenBank/DDBJ whole genome shotgun (WGS) entry which is preliminary data.</text>
</comment>
<feature type="signal peptide" evidence="1">
    <location>
        <begin position="1"/>
        <end position="21"/>
    </location>
</feature>
<accession>A0ABP7MQ48</accession>
<dbReference type="Proteomes" id="UP001499909">
    <property type="component" value="Unassembled WGS sequence"/>
</dbReference>
<keyword evidence="3" id="KW-1185">Reference proteome</keyword>